<dbReference type="InterPro" id="IPR011051">
    <property type="entry name" value="RmlC_Cupin_sf"/>
</dbReference>
<gene>
    <name evidence="3" type="ORF">AAH949_00875</name>
</gene>
<reference evidence="3" key="1">
    <citation type="submission" date="2024-05" db="EMBL/GenBank/DDBJ databases">
        <title>Campylobacter coli isolated from environmental waters in Slovenia.</title>
        <authorList>
            <person name="Zautner A.E."/>
            <person name="Bunk B."/>
            <person name="Riedel T."/>
            <person name="Sproeer C."/>
        </authorList>
    </citation>
    <scope>NUCLEOTIDE SEQUENCE</scope>
    <source>
        <strain evidence="3">CCS1377</strain>
    </source>
</reference>
<protein>
    <submittedName>
        <fullName evidence="3">Cupin domain-containing protein</fullName>
    </submittedName>
</protein>
<keyword evidence="1" id="KW-0479">Metal-binding</keyword>
<dbReference type="PANTHER" id="PTHR35848">
    <property type="entry name" value="OXALATE-BINDING PROTEIN"/>
    <property type="match status" value="1"/>
</dbReference>
<evidence type="ECO:0000313" key="3">
    <source>
        <dbReference type="EMBL" id="XBJ29421.1"/>
    </source>
</evidence>
<dbReference type="InterPro" id="IPR014710">
    <property type="entry name" value="RmlC-like_jellyroll"/>
</dbReference>
<dbReference type="Gene3D" id="2.60.120.10">
    <property type="entry name" value="Jelly Rolls"/>
    <property type="match status" value="1"/>
</dbReference>
<dbReference type="GO" id="GO:0046872">
    <property type="term" value="F:metal ion binding"/>
    <property type="evidence" value="ECO:0007669"/>
    <property type="project" value="UniProtKB-KW"/>
</dbReference>
<organism evidence="3">
    <name type="scientific">Campylobacter sp. CCS1377</name>
    <dbReference type="NCBI Taxonomy" id="3158229"/>
    <lineage>
        <taxon>Bacteria</taxon>
        <taxon>Pseudomonadati</taxon>
        <taxon>Campylobacterota</taxon>
        <taxon>Epsilonproteobacteria</taxon>
        <taxon>Campylobacterales</taxon>
        <taxon>Campylobacteraceae</taxon>
        <taxon>Campylobacter</taxon>
    </lineage>
</organism>
<dbReference type="InterPro" id="IPR013096">
    <property type="entry name" value="Cupin_2"/>
</dbReference>
<evidence type="ECO:0000259" key="2">
    <source>
        <dbReference type="Pfam" id="PF07883"/>
    </source>
</evidence>
<evidence type="ECO:0000256" key="1">
    <source>
        <dbReference type="ARBA" id="ARBA00022723"/>
    </source>
</evidence>
<dbReference type="SUPFAM" id="SSF51182">
    <property type="entry name" value="RmlC-like cupins"/>
    <property type="match status" value="1"/>
</dbReference>
<feature type="domain" description="Cupin type-2" evidence="2">
    <location>
        <begin position="35"/>
        <end position="101"/>
    </location>
</feature>
<dbReference type="PANTHER" id="PTHR35848:SF9">
    <property type="entry name" value="SLL1358 PROTEIN"/>
    <property type="match status" value="1"/>
</dbReference>
<sequence length="114" mass="13413">MQKITRENAKHYNWKEICDGWHFVDSKHLSIIAEKMPPHTAEDMHYHDKAEQFFYILKGKALMRLENADIELEAGEGIHIKAHQIHQMINQTCEDLEFIVVSCPKSHNDKFIVK</sequence>
<dbReference type="EMBL" id="CP155620">
    <property type="protein sequence ID" value="XBJ29421.1"/>
    <property type="molecule type" value="Genomic_DNA"/>
</dbReference>
<name>A0AAU7E8X6_9BACT</name>
<dbReference type="InterPro" id="IPR051610">
    <property type="entry name" value="GPI/OXD"/>
</dbReference>
<dbReference type="AlphaFoldDB" id="A0AAU7E8X6"/>
<dbReference type="Pfam" id="PF07883">
    <property type="entry name" value="Cupin_2"/>
    <property type="match status" value="1"/>
</dbReference>
<proteinExistence type="predicted"/>
<accession>A0AAU7E8X6</accession>
<dbReference type="RefSeq" id="WP_134238329.1">
    <property type="nucleotide sequence ID" value="NZ_CP155620.1"/>
</dbReference>